<keyword evidence="4" id="KW-0132">Cell division</keyword>
<gene>
    <name evidence="10" type="ORF">CCR94_12440</name>
</gene>
<keyword evidence="5" id="KW-0717">Septation</keyword>
<evidence type="ECO:0000256" key="7">
    <source>
        <dbReference type="ARBA" id="ARBA00024910"/>
    </source>
</evidence>
<evidence type="ECO:0000256" key="2">
    <source>
        <dbReference type="ARBA" id="ARBA00015195"/>
    </source>
</evidence>
<evidence type="ECO:0000256" key="5">
    <source>
        <dbReference type="ARBA" id="ARBA00023210"/>
    </source>
</evidence>
<dbReference type="GO" id="GO:0032153">
    <property type="term" value="C:cell division site"/>
    <property type="evidence" value="ECO:0007669"/>
    <property type="project" value="TreeGrafter"/>
</dbReference>
<dbReference type="PANTHER" id="PTHR34981:SF1">
    <property type="entry name" value="CELL DIVISION PROTEIN ZAPA"/>
    <property type="match status" value="1"/>
</dbReference>
<dbReference type="Gene3D" id="3.30.160.880">
    <property type="entry name" value="Cell division protein ZapA protomer, N-terminal domain"/>
    <property type="match status" value="1"/>
</dbReference>
<evidence type="ECO:0000256" key="3">
    <source>
        <dbReference type="ARBA" id="ARBA00022490"/>
    </source>
</evidence>
<reference evidence="10 11" key="1">
    <citation type="journal article" date="2018" name="Arch. Microbiol.">
        <title>New insights into the metabolic potential of the phototrophic purple bacterium Rhodopila globiformis DSM 161(T) from its draft genome sequence and evidence for a vanadium-dependent nitrogenase.</title>
        <authorList>
            <person name="Imhoff J.F."/>
            <person name="Rahn T."/>
            <person name="Kunzel S."/>
            <person name="Neulinger S.C."/>
        </authorList>
    </citation>
    <scope>NUCLEOTIDE SEQUENCE [LARGE SCALE GENOMIC DNA]</scope>
    <source>
        <strain evidence="10 11">DSM 16996</strain>
    </source>
</reference>
<dbReference type="InterPro" id="IPR036192">
    <property type="entry name" value="Cell_div_ZapA-like_sf"/>
</dbReference>
<comment type="caution">
    <text evidence="10">The sequence shown here is derived from an EMBL/GenBank/DDBJ whole genome shotgun (WGS) entry which is preliminary data.</text>
</comment>
<dbReference type="RefSeq" id="WP_104508183.1">
    <property type="nucleotide sequence ID" value="NZ_JACIGC010000003.1"/>
</dbReference>
<evidence type="ECO:0000256" key="8">
    <source>
        <dbReference type="ARBA" id="ARBA00026068"/>
    </source>
</evidence>
<organism evidence="10 11">
    <name type="scientific">Rhodoblastus sphagnicola</name>
    <dbReference type="NCBI Taxonomy" id="333368"/>
    <lineage>
        <taxon>Bacteria</taxon>
        <taxon>Pseudomonadati</taxon>
        <taxon>Pseudomonadota</taxon>
        <taxon>Alphaproteobacteria</taxon>
        <taxon>Hyphomicrobiales</taxon>
        <taxon>Rhodoblastaceae</taxon>
        <taxon>Rhodoblastus</taxon>
    </lineage>
</organism>
<evidence type="ECO:0000256" key="6">
    <source>
        <dbReference type="ARBA" id="ARBA00023306"/>
    </source>
</evidence>
<evidence type="ECO:0000313" key="10">
    <source>
        <dbReference type="EMBL" id="PPQ30443.1"/>
    </source>
</evidence>
<dbReference type="AlphaFoldDB" id="A0A2S6N758"/>
<dbReference type="OrthoDB" id="9797575at2"/>
<dbReference type="GO" id="GO:0043093">
    <property type="term" value="P:FtsZ-dependent cytokinesis"/>
    <property type="evidence" value="ECO:0007669"/>
    <property type="project" value="TreeGrafter"/>
</dbReference>
<dbReference type="SUPFAM" id="SSF102829">
    <property type="entry name" value="Cell division protein ZapA-like"/>
    <property type="match status" value="1"/>
</dbReference>
<dbReference type="PANTHER" id="PTHR34981">
    <property type="entry name" value="CELL DIVISION PROTEIN ZAPA"/>
    <property type="match status" value="1"/>
</dbReference>
<evidence type="ECO:0000256" key="1">
    <source>
        <dbReference type="ARBA" id="ARBA00004496"/>
    </source>
</evidence>
<evidence type="ECO:0000256" key="4">
    <source>
        <dbReference type="ARBA" id="ARBA00022618"/>
    </source>
</evidence>
<sequence length="119" mass="12884">MAQAVVTIAGRTYRMNCEEGEQPHIENLARSLEARIGDLRGAFGEIGEQRIVVMAAISLADELHVAQKQLAEAKVTIETGRAEAGKARLRELERAEWAAKTLDKATAKVAAATRALNES</sequence>
<proteinExistence type="predicted"/>
<name>A0A2S6N758_9HYPH</name>
<dbReference type="Pfam" id="PF05164">
    <property type="entry name" value="ZapA"/>
    <property type="match status" value="1"/>
</dbReference>
<keyword evidence="3" id="KW-0963">Cytoplasm</keyword>
<comment type="subcellular location">
    <subcellularLocation>
        <location evidence="1">Cytoplasm</location>
    </subcellularLocation>
</comment>
<comment type="subunit">
    <text evidence="8">Homodimer. Interacts with FtsZ.</text>
</comment>
<protein>
    <recommendedName>
        <fullName evidence="2">Cell division protein ZapA</fullName>
    </recommendedName>
    <alternativeName>
        <fullName evidence="9">Z ring-associated protein ZapA</fullName>
    </alternativeName>
</protein>
<dbReference type="GO" id="GO:0030428">
    <property type="term" value="C:cell septum"/>
    <property type="evidence" value="ECO:0007669"/>
    <property type="project" value="TreeGrafter"/>
</dbReference>
<accession>A0A2S6N758</accession>
<dbReference type="InterPro" id="IPR007838">
    <property type="entry name" value="Cell_div_ZapA-like"/>
</dbReference>
<dbReference type="GO" id="GO:0000917">
    <property type="term" value="P:division septum assembly"/>
    <property type="evidence" value="ECO:0007669"/>
    <property type="project" value="UniProtKB-KW"/>
</dbReference>
<evidence type="ECO:0000256" key="9">
    <source>
        <dbReference type="ARBA" id="ARBA00033158"/>
    </source>
</evidence>
<keyword evidence="6" id="KW-0131">Cell cycle</keyword>
<evidence type="ECO:0000313" key="11">
    <source>
        <dbReference type="Proteomes" id="UP000239089"/>
    </source>
</evidence>
<dbReference type="EMBL" id="NHSJ01000078">
    <property type="protein sequence ID" value="PPQ30443.1"/>
    <property type="molecule type" value="Genomic_DNA"/>
</dbReference>
<comment type="function">
    <text evidence="7">Activator of cell division through the inhibition of FtsZ GTPase activity, therefore promoting FtsZ assembly into bundles of protofilaments necessary for the formation of the division Z ring. It is recruited early at mid-cell but it is not essential for cell division.</text>
</comment>
<dbReference type="InterPro" id="IPR042233">
    <property type="entry name" value="Cell_div_ZapA_N"/>
</dbReference>
<dbReference type="GO" id="GO:0000921">
    <property type="term" value="P:septin ring assembly"/>
    <property type="evidence" value="ECO:0007669"/>
    <property type="project" value="TreeGrafter"/>
</dbReference>
<dbReference type="Proteomes" id="UP000239089">
    <property type="component" value="Unassembled WGS sequence"/>
</dbReference>
<keyword evidence="11" id="KW-1185">Reference proteome</keyword>
<dbReference type="GO" id="GO:0005829">
    <property type="term" value="C:cytosol"/>
    <property type="evidence" value="ECO:0007669"/>
    <property type="project" value="TreeGrafter"/>
</dbReference>